<dbReference type="PANTHER" id="PTHR24305">
    <property type="entry name" value="CYTOCHROME P450"/>
    <property type="match status" value="1"/>
</dbReference>
<accession>A0A8H6W0K8</accession>
<dbReference type="OrthoDB" id="1470350at2759"/>
<evidence type="ECO:0000256" key="12">
    <source>
        <dbReference type="ARBA" id="ARBA00023136"/>
    </source>
</evidence>
<reference evidence="15" key="1">
    <citation type="submission" date="2020-05" db="EMBL/GenBank/DDBJ databases">
        <title>Mycena genomes resolve the evolution of fungal bioluminescence.</title>
        <authorList>
            <person name="Tsai I.J."/>
        </authorList>
    </citation>
    <scope>NUCLEOTIDE SEQUENCE</scope>
    <source>
        <strain evidence="15">171206Taipei</strain>
    </source>
</reference>
<dbReference type="GO" id="GO:0016020">
    <property type="term" value="C:membrane"/>
    <property type="evidence" value="ECO:0007669"/>
    <property type="project" value="UniProtKB-SubCell"/>
</dbReference>
<evidence type="ECO:0000256" key="11">
    <source>
        <dbReference type="ARBA" id="ARBA00023033"/>
    </source>
</evidence>
<evidence type="ECO:0000256" key="6">
    <source>
        <dbReference type="ARBA" id="ARBA00022692"/>
    </source>
</evidence>
<dbReference type="AlphaFoldDB" id="A0A8H6W0K8"/>
<evidence type="ECO:0000256" key="8">
    <source>
        <dbReference type="ARBA" id="ARBA00022989"/>
    </source>
</evidence>
<dbReference type="Proteomes" id="UP000636479">
    <property type="component" value="Unassembled WGS sequence"/>
</dbReference>
<dbReference type="GeneID" id="59347298"/>
<evidence type="ECO:0000256" key="14">
    <source>
        <dbReference type="SAM" id="Phobius"/>
    </source>
</evidence>
<organism evidence="15 16">
    <name type="scientific">Mycena indigotica</name>
    <dbReference type="NCBI Taxonomy" id="2126181"/>
    <lineage>
        <taxon>Eukaryota</taxon>
        <taxon>Fungi</taxon>
        <taxon>Dikarya</taxon>
        <taxon>Basidiomycota</taxon>
        <taxon>Agaricomycotina</taxon>
        <taxon>Agaricomycetes</taxon>
        <taxon>Agaricomycetidae</taxon>
        <taxon>Agaricales</taxon>
        <taxon>Marasmiineae</taxon>
        <taxon>Mycenaceae</taxon>
        <taxon>Mycena</taxon>
    </lineage>
</organism>
<sequence length="526" mass="59007">MITQILLPVTATLVAYLLYHALQILYNNLTSPLRNILSGPPNPNLLIGNFKEMAEDARLSSRWREEYGKNFIFHGLFSISELHTSDLKALNHIMSHAEIYQRATANRDNSRRLMGEVSRKYEPQRRFLWTKQFSCAISGRPRLRSKMERERGGVVEVFSGLRKMTLDVIGRAGFGYEFNALEPGGQYNELNQVFTDLFHSPKSNLYGLIRLAQGHIPILKLLPLPGIQVTHSARTRMDTIGRQIIKESKARLLTDQQNQEDKIKALGGRRDLLSILLKSNMSPGLPESQRLSEAEIISQIPAFFVAGHETTSAATAWALHVLSMDKPVQDRLRDEVAAVGTDNPTFEEVNGLPFLEKVLRETLRLYAPVMFMQRKAMADDVLPLAKPVVDSNGREHWNLPIRKGQMIHIPMWAVNTATDTWGEDALEFKPDRWDNIPEAASAVPGVWGNLFTFFAGPHNCIGFRFSIAELKIILFTLIRAFEVSPALPEGGIGPVTAGVMQRPAVLAEQHKGSGLPLVLRPIQTIL</sequence>
<comment type="caution">
    <text evidence="15">The sequence shown here is derived from an EMBL/GenBank/DDBJ whole genome shotgun (WGS) entry which is preliminary data.</text>
</comment>
<comment type="subcellular location">
    <subcellularLocation>
        <location evidence="2">Membrane</location>
    </subcellularLocation>
</comment>
<dbReference type="InterPro" id="IPR036396">
    <property type="entry name" value="Cyt_P450_sf"/>
</dbReference>
<comment type="similarity">
    <text evidence="4">Belongs to the cytochrome P450 family.</text>
</comment>
<dbReference type="EMBL" id="JACAZF010000007">
    <property type="protein sequence ID" value="KAF7298636.1"/>
    <property type="molecule type" value="Genomic_DNA"/>
</dbReference>
<comment type="pathway">
    <text evidence="3">Secondary metabolite biosynthesis; terpenoid biosynthesis.</text>
</comment>
<keyword evidence="8 14" id="KW-1133">Transmembrane helix</keyword>
<evidence type="ECO:0000256" key="2">
    <source>
        <dbReference type="ARBA" id="ARBA00004370"/>
    </source>
</evidence>
<dbReference type="Gene3D" id="1.10.630.10">
    <property type="entry name" value="Cytochrome P450"/>
    <property type="match status" value="1"/>
</dbReference>
<evidence type="ECO:0000256" key="9">
    <source>
        <dbReference type="ARBA" id="ARBA00023002"/>
    </source>
</evidence>
<dbReference type="InterPro" id="IPR002403">
    <property type="entry name" value="Cyt_P450_E_grp-IV"/>
</dbReference>
<protein>
    <recommendedName>
        <fullName evidence="17">Cytochrome P450</fullName>
    </recommendedName>
</protein>
<keyword evidence="9" id="KW-0560">Oxidoreductase</keyword>
<comment type="cofactor">
    <cofactor evidence="1 13">
        <name>heme</name>
        <dbReference type="ChEBI" id="CHEBI:30413"/>
    </cofactor>
</comment>
<evidence type="ECO:0000256" key="5">
    <source>
        <dbReference type="ARBA" id="ARBA00022617"/>
    </source>
</evidence>
<dbReference type="PRINTS" id="PR00385">
    <property type="entry name" value="P450"/>
</dbReference>
<evidence type="ECO:0008006" key="17">
    <source>
        <dbReference type="Google" id="ProtNLM"/>
    </source>
</evidence>
<evidence type="ECO:0000256" key="4">
    <source>
        <dbReference type="ARBA" id="ARBA00010617"/>
    </source>
</evidence>
<evidence type="ECO:0000313" key="15">
    <source>
        <dbReference type="EMBL" id="KAF7298636.1"/>
    </source>
</evidence>
<keyword evidence="11" id="KW-0503">Monooxygenase</keyword>
<feature type="transmembrane region" description="Helical" evidence="14">
    <location>
        <begin position="5"/>
        <end position="26"/>
    </location>
</feature>
<dbReference type="InterPro" id="IPR001128">
    <property type="entry name" value="Cyt_P450"/>
</dbReference>
<dbReference type="RefSeq" id="XP_037218024.1">
    <property type="nucleotide sequence ID" value="XM_037364782.1"/>
</dbReference>
<keyword evidence="10 13" id="KW-0408">Iron</keyword>
<evidence type="ECO:0000256" key="3">
    <source>
        <dbReference type="ARBA" id="ARBA00004721"/>
    </source>
</evidence>
<evidence type="ECO:0000256" key="1">
    <source>
        <dbReference type="ARBA" id="ARBA00001971"/>
    </source>
</evidence>
<evidence type="ECO:0000256" key="10">
    <source>
        <dbReference type="ARBA" id="ARBA00023004"/>
    </source>
</evidence>
<dbReference type="Pfam" id="PF00067">
    <property type="entry name" value="p450"/>
    <property type="match status" value="1"/>
</dbReference>
<dbReference type="GO" id="GO:0020037">
    <property type="term" value="F:heme binding"/>
    <property type="evidence" value="ECO:0007669"/>
    <property type="project" value="InterPro"/>
</dbReference>
<dbReference type="GO" id="GO:0016705">
    <property type="term" value="F:oxidoreductase activity, acting on paired donors, with incorporation or reduction of molecular oxygen"/>
    <property type="evidence" value="ECO:0007669"/>
    <property type="project" value="InterPro"/>
</dbReference>
<gene>
    <name evidence="15" type="ORF">MIND_00810700</name>
</gene>
<dbReference type="GO" id="GO:0004497">
    <property type="term" value="F:monooxygenase activity"/>
    <property type="evidence" value="ECO:0007669"/>
    <property type="project" value="UniProtKB-KW"/>
</dbReference>
<dbReference type="GO" id="GO:0005506">
    <property type="term" value="F:iron ion binding"/>
    <property type="evidence" value="ECO:0007669"/>
    <property type="project" value="InterPro"/>
</dbReference>
<evidence type="ECO:0000256" key="7">
    <source>
        <dbReference type="ARBA" id="ARBA00022723"/>
    </source>
</evidence>
<dbReference type="SUPFAM" id="SSF48264">
    <property type="entry name" value="Cytochrome P450"/>
    <property type="match status" value="1"/>
</dbReference>
<dbReference type="PRINTS" id="PR00465">
    <property type="entry name" value="EP450IV"/>
</dbReference>
<evidence type="ECO:0000256" key="13">
    <source>
        <dbReference type="PIRSR" id="PIRSR602403-1"/>
    </source>
</evidence>
<feature type="binding site" description="axial binding residue" evidence="13">
    <location>
        <position position="460"/>
    </location>
    <ligand>
        <name>heme</name>
        <dbReference type="ChEBI" id="CHEBI:30413"/>
    </ligand>
    <ligandPart>
        <name>Fe</name>
        <dbReference type="ChEBI" id="CHEBI:18248"/>
    </ligandPart>
</feature>
<keyword evidence="5 13" id="KW-0349">Heme</keyword>
<name>A0A8H6W0K8_9AGAR</name>
<keyword evidence="12 14" id="KW-0472">Membrane</keyword>
<keyword evidence="6 14" id="KW-0812">Transmembrane</keyword>
<proteinExistence type="inferred from homology"/>
<keyword evidence="7 13" id="KW-0479">Metal-binding</keyword>
<evidence type="ECO:0000313" key="16">
    <source>
        <dbReference type="Proteomes" id="UP000636479"/>
    </source>
</evidence>
<dbReference type="InterPro" id="IPR050121">
    <property type="entry name" value="Cytochrome_P450_monoxygenase"/>
</dbReference>
<dbReference type="PANTHER" id="PTHR24305:SF166">
    <property type="entry name" value="CYTOCHROME P450 12A4, MITOCHONDRIAL-RELATED"/>
    <property type="match status" value="1"/>
</dbReference>
<keyword evidence="16" id="KW-1185">Reference proteome</keyword>